<comment type="subunit">
    <text evidence="5">Part of the 50S ribosomal subunit; part of the 5S rRNA/L5/L18/L25 subcomplex. Contacts the 5S rRNA and the P site tRNA. Forms a bridge to the 30S subunit in the 70S ribosome.</text>
</comment>
<dbReference type="GO" id="GO:0000049">
    <property type="term" value="F:tRNA binding"/>
    <property type="evidence" value="ECO:0007669"/>
    <property type="project" value="UniProtKB-UniRule"/>
</dbReference>
<evidence type="ECO:0000256" key="6">
    <source>
        <dbReference type="RuleBase" id="RU003930"/>
    </source>
</evidence>
<dbReference type="FunFam" id="3.30.1440.10:FF:000001">
    <property type="entry name" value="50S ribosomal protein L5"/>
    <property type="match status" value="1"/>
</dbReference>
<dbReference type="HAMAP" id="MF_01333_B">
    <property type="entry name" value="Ribosomal_uL5_B"/>
    <property type="match status" value="1"/>
</dbReference>
<dbReference type="Gene3D" id="3.30.1440.10">
    <property type="match status" value="1"/>
</dbReference>
<dbReference type="AlphaFoldDB" id="A0A3E2BMP6"/>
<dbReference type="GO" id="GO:0005840">
    <property type="term" value="C:ribosome"/>
    <property type="evidence" value="ECO:0007669"/>
    <property type="project" value="UniProtKB-KW"/>
</dbReference>
<dbReference type="InterPro" id="IPR031310">
    <property type="entry name" value="Ribosomal_uL5_N"/>
</dbReference>
<feature type="domain" description="Large ribosomal subunit protein uL5 N-terminal" evidence="7">
    <location>
        <begin position="24"/>
        <end position="80"/>
    </location>
</feature>
<dbReference type="Pfam" id="PF00281">
    <property type="entry name" value="Ribosomal_L5"/>
    <property type="match status" value="1"/>
</dbReference>
<keyword evidence="3 5" id="KW-0687">Ribonucleoprotein</keyword>
<dbReference type="Pfam" id="PF00673">
    <property type="entry name" value="Ribosomal_L5_C"/>
    <property type="match status" value="1"/>
</dbReference>
<organism evidence="9 10">
    <name type="scientific">Candidatus Saccharicenans subterraneus</name>
    <dbReference type="NCBI Taxonomy" id="2508984"/>
    <lineage>
        <taxon>Bacteria</taxon>
        <taxon>Candidatus Aminicenantota</taxon>
        <taxon>Candidatus Aminicenantia</taxon>
        <taxon>Candidatus Aminicenantales</taxon>
        <taxon>Candidatus Saccharicenantaceae</taxon>
        <taxon>Candidatus Saccharicenans</taxon>
    </lineage>
</organism>
<proteinExistence type="inferred from homology"/>
<protein>
    <recommendedName>
        <fullName evidence="4 5">Large ribosomal subunit protein uL5</fullName>
    </recommendedName>
</protein>
<evidence type="ECO:0000259" key="8">
    <source>
        <dbReference type="Pfam" id="PF00673"/>
    </source>
</evidence>
<dbReference type="NCBIfam" id="NF000585">
    <property type="entry name" value="PRK00010.1"/>
    <property type="match status" value="1"/>
</dbReference>
<reference evidence="9 10" key="1">
    <citation type="submission" date="2018-08" db="EMBL/GenBank/DDBJ databases">
        <title>Genome analysis of the thermophilic bacterium of the candidate phylum Aminicenantes from deep subsurface aquifer revealed its physiology and ecological role.</title>
        <authorList>
            <person name="Kadnikov V.V."/>
            <person name="Mardanov A.V."/>
            <person name="Beletsky A.V."/>
            <person name="Karnachuk O.V."/>
            <person name="Ravin N.V."/>
        </authorList>
    </citation>
    <scope>NUCLEOTIDE SEQUENCE [LARGE SCALE GENOMIC DNA]</scope>
    <source>
        <strain evidence="9">BY38</strain>
    </source>
</reference>
<dbReference type="GO" id="GO:0019843">
    <property type="term" value="F:rRNA binding"/>
    <property type="evidence" value="ECO:0007669"/>
    <property type="project" value="UniProtKB-UniRule"/>
</dbReference>
<dbReference type="GO" id="GO:0006412">
    <property type="term" value="P:translation"/>
    <property type="evidence" value="ECO:0007669"/>
    <property type="project" value="UniProtKB-UniRule"/>
</dbReference>
<evidence type="ECO:0000256" key="4">
    <source>
        <dbReference type="ARBA" id="ARBA00035245"/>
    </source>
</evidence>
<dbReference type="PANTHER" id="PTHR11994">
    <property type="entry name" value="60S RIBOSOMAL PROTEIN L11-RELATED"/>
    <property type="match status" value="1"/>
</dbReference>
<dbReference type="SUPFAM" id="SSF55282">
    <property type="entry name" value="RL5-like"/>
    <property type="match status" value="1"/>
</dbReference>
<evidence type="ECO:0000313" key="10">
    <source>
        <dbReference type="Proteomes" id="UP000257323"/>
    </source>
</evidence>
<dbReference type="InterPro" id="IPR020930">
    <property type="entry name" value="Ribosomal_uL5_bac-type"/>
</dbReference>
<gene>
    <name evidence="5" type="primary">rplE</name>
    <name evidence="9" type="ORF">OP8BY_2305</name>
</gene>
<dbReference type="Proteomes" id="UP000257323">
    <property type="component" value="Unassembled WGS sequence"/>
</dbReference>
<name>A0A3E2BMP6_9BACT</name>
<evidence type="ECO:0000256" key="2">
    <source>
        <dbReference type="ARBA" id="ARBA00022980"/>
    </source>
</evidence>
<evidence type="ECO:0000256" key="1">
    <source>
        <dbReference type="ARBA" id="ARBA00008553"/>
    </source>
</evidence>
<dbReference type="InterPro" id="IPR031309">
    <property type="entry name" value="Ribosomal_uL5_C"/>
</dbReference>
<sequence>MSRLYERYKKEIIKELQKELGIDNPMAVPRLEKIIVNMGVGDAIQNIKLLDTAKMELSLITGQQPAIGRAKKSISAFHLRKGQPIACYVTLRRKRMYEFFDRLVNIVLPRVRDFRGVPASSFDGRGNYTIGLKDQLVFPEIDYTKVERPRGMNITIVTTARNDKEAYALLKKLGMPFRES</sequence>
<feature type="domain" description="Large ribosomal subunit protein uL5 C-terminal" evidence="8">
    <location>
        <begin position="84"/>
        <end position="177"/>
    </location>
</feature>
<keyword evidence="2 5" id="KW-0689">Ribosomal protein</keyword>
<dbReference type="InterPro" id="IPR002132">
    <property type="entry name" value="Ribosomal_uL5"/>
</dbReference>
<dbReference type="EMBL" id="QUAH01000006">
    <property type="protein sequence ID" value="RFT15907.1"/>
    <property type="molecule type" value="Genomic_DNA"/>
</dbReference>
<evidence type="ECO:0000256" key="5">
    <source>
        <dbReference type="HAMAP-Rule" id="MF_01333"/>
    </source>
</evidence>
<comment type="similarity">
    <text evidence="1 5 6">Belongs to the universal ribosomal protein uL5 family.</text>
</comment>
<evidence type="ECO:0000259" key="7">
    <source>
        <dbReference type="Pfam" id="PF00281"/>
    </source>
</evidence>
<comment type="caution">
    <text evidence="9">The sequence shown here is derived from an EMBL/GenBank/DDBJ whole genome shotgun (WGS) entry which is preliminary data.</text>
</comment>
<evidence type="ECO:0000256" key="3">
    <source>
        <dbReference type="ARBA" id="ARBA00023274"/>
    </source>
</evidence>
<keyword evidence="5" id="KW-0694">RNA-binding</keyword>
<dbReference type="PIRSF" id="PIRSF002161">
    <property type="entry name" value="Ribosomal_L5"/>
    <property type="match status" value="1"/>
</dbReference>
<evidence type="ECO:0000313" key="9">
    <source>
        <dbReference type="EMBL" id="RFT15907.1"/>
    </source>
</evidence>
<comment type="function">
    <text evidence="5">This is 1 of the proteins that bind and probably mediate the attachment of the 5S RNA into the large ribosomal subunit, where it forms part of the central protuberance. In the 70S ribosome it contacts protein S13 of the 30S subunit (bridge B1b), connecting the 2 subunits; this bridge is implicated in subunit movement. Contacts the P site tRNA; the 5S rRNA and some of its associated proteins might help stabilize positioning of ribosome-bound tRNAs.</text>
</comment>
<dbReference type="GO" id="GO:0003735">
    <property type="term" value="F:structural constituent of ribosome"/>
    <property type="evidence" value="ECO:0007669"/>
    <property type="project" value="InterPro"/>
</dbReference>
<keyword evidence="5" id="KW-0820">tRNA-binding</keyword>
<keyword evidence="5" id="KW-0699">rRNA-binding</keyword>
<accession>A0A3E2BMP6</accession>
<dbReference type="InterPro" id="IPR022803">
    <property type="entry name" value="Ribosomal_uL5_dom_sf"/>
</dbReference>
<dbReference type="GO" id="GO:1990904">
    <property type="term" value="C:ribonucleoprotein complex"/>
    <property type="evidence" value="ECO:0007669"/>
    <property type="project" value="UniProtKB-KW"/>
</dbReference>